<name>A0AA39ZKQ9_9PEZI</name>
<reference evidence="2" key="1">
    <citation type="submission" date="2023-06" db="EMBL/GenBank/DDBJ databases">
        <title>Genome-scale phylogeny and comparative genomics of the fungal order Sordariales.</title>
        <authorList>
            <consortium name="Lawrence Berkeley National Laboratory"/>
            <person name="Hensen N."/>
            <person name="Bonometti L."/>
            <person name="Westerberg I."/>
            <person name="Brannstrom I.O."/>
            <person name="Guillou S."/>
            <person name="Cros-Aarteil S."/>
            <person name="Calhoun S."/>
            <person name="Haridas S."/>
            <person name="Kuo A."/>
            <person name="Mondo S."/>
            <person name="Pangilinan J."/>
            <person name="Riley R."/>
            <person name="Labutti K."/>
            <person name="Andreopoulos B."/>
            <person name="Lipzen A."/>
            <person name="Chen C."/>
            <person name="Yanf M."/>
            <person name="Daum C."/>
            <person name="Ng V."/>
            <person name="Clum A."/>
            <person name="Steindorff A."/>
            <person name="Ohm R."/>
            <person name="Martin F."/>
            <person name="Silar P."/>
            <person name="Natvig D."/>
            <person name="Lalanne C."/>
            <person name="Gautier V."/>
            <person name="Ament-Velasquez S.L."/>
            <person name="Kruys A."/>
            <person name="Hutchinson M.I."/>
            <person name="Powell A.J."/>
            <person name="Barry K."/>
            <person name="Miller A.N."/>
            <person name="Grigoriev I.V."/>
            <person name="Debuchy R."/>
            <person name="Gladieux P."/>
            <person name="Thoren M.H."/>
            <person name="Johannesson H."/>
        </authorList>
    </citation>
    <scope>NUCLEOTIDE SEQUENCE</scope>
    <source>
        <strain evidence="2">CBS 307.81</strain>
    </source>
</reference>
<protein>
    <submittedName>
        <fullName evidence="2">Uncharacterized protein</fullName>
    </submittedName>
</protein>
<accession>A0AA39ZKQ9</accession>
<evidence type="ECO:0000256" key="1">
    <source>
        <dbReference type="SAM" id="MobiDB-lite"/>
    </source>
</evidence>
<gene>
    <name evidence="2" type="ORF">QBC41DRAFT_378607</name>
</gene>
<feature type="compositionally biased region" description="Low complexity" evidence="1">
    <location>
        <begin position="203"/>
        <end position="214"/>
    </location>
</feature>
<proteinExistence type="predicted"/>
<feature type="compositionally biased region" description="Low complexity" evidence="1">
    <location>
        <begin position="359"/>
        <end position="368"/>
    </location>
</feature>
<dbReference type="AlphaFoldDB" id="A0AA39ZKQ9"/>
<evidence type="ECO:0000313" key="3">
    <source>
        <dbReference type="Proteomes" id="UP001174997"/>
    </source>
</evidence>
<dbReference type="InterPro" id="IPR036866">
    <property type="entry name" value="RibonucZ/Hydroxyglut_hydro"/>
</dbReference>
<feature type="region of interest" description="Disordered" evidence="1">
    <location>
        <begin position="352"/>
        <end position="442"/>
    </location>
</feature>
<dbReference type="PANTHER" id="PTHR36142">
    <property type="entry name" value="METALLO-HYDROLASE/OXIDOREDUCTASE SUPERFAMILY PROTEIN"/>
    <property type="match status" value="1"/>
</dbReference>
<sequence>MAVTIQHLNSDATFLFTFEPRSYENGQADQSRSPKPFRILLDPWITGPAKFIHPKIARASHRQPPCILSLLELPEPDLVIISHNSSKHCNEATLRQFPAIGTKTVILATPASANKIKSWKYFEKSKVKILTKWKAPESGEPHIIRFTAPSTPPGEPGEITVAFIPQKHDILGLHYAIGITYRPPPPPLYHLPLPPRLRSKSQTSLGTPLSPTLTRQEQQHPLPPPDDRPISILYIPHGISYPSIHSYATNHLISEAALPLTALLHPFNTPHRRHHQASFSKTHSPTPSGLEIATKLAAKTWISAHDGDLVHRGLIKRLPARKEKTAHNEHDIKGFLAKHDSKGNTTAVVALESGEKTTLHSTTSKTGTADNSRETRDNQGPPNAEDNNFSTDETEGERGGTGKEEEDGRPSPTDAIPSGSRTAQSTPAASASAAAAELSPGSLEKCHWRSNLELFLKKEEVYGGRAAA</sequence>
<feature type="compositionally biased region" description="Polar residues" evidence="1">
    <location>
        <begin position="378"/>
        <end position="390"/>
    </location>
</feature>
<organism evidence="2 3">
    <name type="scientific">Cercophora samala</name>
    <dbReference type="NCBI Taxonomy" id="330535"/>
    <lineage>
        <taxon>Eukaryota</taxon>
        <taxon>Fungi</taxon>
        <taxon>Dikarya</taxon>
        <taxon>Ascomycota</taxon>
        <taxon>Pezizomycotina</taxon>
        <taxon>Sordariomycetes</taxon>
        <taxon>Sordariomycetidae</taxon>
        <taxon>Sordariales</taxon>
        <taxon>Lasiosphaeriaceae</taxon>
        <taxon>Cercophora</taxon>
    </lineage>
</organism>
<evidence type="ECO:0000313" key="2">
    <source>
        <dbReference type="EMBL" id="KAK0672853.1"/>
    </source>
</evidence>
<dbReference type="EMBL" id="JAULSY010000010">
    <property type="protein sequence ID" value="KAK0672853.1"/>
    <property type="molecule type" value="Genomic_DNA"/>
</dbReference>
<dbReference type="Proteomes" id="UP001174997">
    <property type="component" value="Unassembled WGS sequence"/>
</dbReference>
<comment type="caution">
    <text evidence="2">The sequence shown here is derived from an EMBL/GenBank/DDBJ whole genome shotgun (WGS) entry which is preliminary data.</text>
</comment>
<dbReference type="PANTHER" id="PTHR36142:SF5">
    <property type="entry name" value="METALLO-BETA-LACTAMASE DOMAIN-CONTAINING PROTEIN"/>
    <property type="match status" value="1"/>
</dbReference>
<keyword evidence="3" id="KW-1185">Reference proteome</keyword>
<feature type="region of interest" description="Disordered" evidence="1">
    <location>
        <begin position="193"/>
        <end position="226"/>
    </location>
</feature>
<dbReference type="Gene3D" id="3.60.15.10">
    <property type="entry name" value="Ribonuclease Z/Hydroxyacylglutathione hydrolase-like"/>
    <property type="match status" value="1"/>
</dbReference>
<feature type="compositionally biased region" description="Basic and acidic residues" evidence="1">
    <location>
        <begin position="396"/>
        <end position="409"/>
    </location>
</feature>